<proteinExistence type="predicted"/>
<feature type="transmembrane region" description="Helical" evidence="2">
    <location>
        <begin position="199"/>
        <end position="228"/>
    </location>
</feature>
<evidence type="ECO:0000256" key="2">
    <source>
        <dbReference type="SAM" id="Phobius"/>
    </source>
</evidence>
<sequence length="336" mass="34940">MGAELLTTGSILAAFFAGGVALFAPCCIVFLAPSYLAGAIKNRRWRLLPLTFIFAAGLALVLVPITLGMSLLSGAIARYHGPLYWAGGLLMIALAVLALSGKMWSLPSFLRAPDTSRGDSASFFALGVFSGVASSCCAPVLAGIMTLSALSGSAIGGLTLGLAYVFGMVFPLFVMALIWDKARLGERKLMRAKLVRIRIAGRVVVTNTLNIAVAVGFVVMGVFIIALAGDANMTGGTQAQDTAASTLTDIFLAVQRFVSPVPEPILGAALLLLVGVFVVAMLSERRRRAGRPLVDSTPDVHTEPVDGHPSLADAAIADVPSCHSPTTPTSQQGTAR</sequence>
<keyword evidence="2" id="KW-0472">Membrane</keyword>
<dbReference type="AlphaFoldDB" id="A0A511JHB2"/>
<dbReference type="Proteomes" id="UP000321049">
    <property type="component" value="Unassembled WGS sequence"/>
</dbReference>
<feature type="transmembrane region" description="Helical" evidence="2">
    <location>
        <begin position="154"/>
        <end position="179"/>
    </location>
</feature>
<dbReference type="OrthoDB" id="4332145at2"/>
<dbReference type="RefSeq" id="WP_146844897.1">
    <property type="nucleotide sequence ID" value="NZ_BJWH01000003.1"/>
</dbReference>
<feature type="compositionally biased region" description="Polar residues" evidence="1">
    <location>
        <begin position="323"/>
        <end position="336"/>
    </location>
</feature>
<feature type="region of interest" description="Disordered" evidence="1">
    <location>
        <begin position="317"/>
        <end position="336"/>
    </location>
</feature>
<keyword evidence="2" id="KW-1133">Transmembrane helix</keyword>
<organism evidence="3 4">
    <name type="scientific">Cellulomonas terrae</name>
    <dbReference type="NCBI Taxonomy" id="311234"/>
    <lineage>
        <taxon>Bacteria</taxon>
        <taxon>Bacillati</taxon>
        <taxon>Actinomycetota</taxon>
        <taxon>Actinomycetes</taxon>
        <taxon>Micrococcales</taxon>
        <taxon>Cellulomonadaceae</taxon>
        <taxon>Cellulomonas</taxon>
    </lineage>
</organism>
<evidence type="ECO:0000313" key="3">
    <source>
        <dbReference type="EMBL" id="GEL97325.1"/>
    </source>
</evidence>
<dbReference type="InterPro" id="IPR051790">
    <property type="entry name" value="Cytochrome_c-biogenesis_DsbD"/>
</dbReference>
<evidence type="ECO:0000256" key="1">
    <source>
        <dbReference type="SAM" id="MobiDB-lite"/>
    </source>
</evidence>
<feature type="transmembrane region" description="Helical" evidence="2">
    <location>
        <begin position="265"/>
        <end position="283"/>
    </location>
</feature>
<dbReference type="PANTHER" id="PTHR31272:SF4">
    <property type="entry name" value="CYTOCHROME C-TYPE BIOGENESIS PROTEIN HI_1454-RELATED"/>
    <property type="match status" value="1"/>
</dbReference>
<keyword evidence="4" id="KW-1185">Reference proteome</keyword>
<name>A0A511JHB2_9CELL</name>
<dbReference type="EMBL" id="BJWH01000003">
    <property type="protein sequence ID" value="GEL97325.1"/>
    <property type="molecule type" value="Genomic_DNA"/>
</dbReference>
<reference evidence="3 4" key="1">
    <citation type="submission" date="2019-07" db="EMBL/GenBank/DDBJ databases">
        <title>Whole genome shotgun sequence of Cellulomonas terrae NBRC 100819.</title>
        <authorList>
            <person name="Hosoyama A."/>
            <person name="Uohara A."/>
            <person name="Ohji S."/>
            <person name="Ichikawa N."/>
        </authorList>
    </citation>
    <scope>NUCLEOTIDE SEQUENCE [LARGE SCALE GENOMIC DNA]</scope>
    <source>
        <strain evidence="3 4">NBRC 100819</strain>
    </source>
</reference>
<accession>A0A511JHB2</accession>
<feature type="transmembrane region" description="Helical" evidence="2">
    <location>
        <begin position="50"/>
        <end position="77"/>
    </location>
</feature>
<feature type="transmembrane region" description="Helical" evidence="2">
    <location>
        <begin position="12"/>
        <end position="38"/>
    </location>
</feature>
<feature type="transmembrane region" description="Helical" evidence="2">
    <location>
        <begin position="121"/>
        <end position="142"/>
    </location>
</feature>
<protein>
    <submittedName>
        <fullName evidence="3">Uncharacterized protein</fullName>
    </submittedName>
</protein>
<keyword evidence="2" id="KW-0812">Transmembrane</keyword>
<feature type="transmembrane region" description="Helical" evidence="2">
    <location>
        <begin position="83"/>
        <end position="100"/>
    </location>
</feature>
<gene>
    <name evidence="3" type="ORF">CTE05_08720</name>
</gene>
<evidence type="ECO:0000313" key="4">
    <source>
        <dbReference type="Proteomes" id="UP000321049"/>
    </source>
</evidence>
<comment type="caution">
    <text evidence="3">The sequence shown here is derived from an EMBL/GenBank/DDBJ whole genome shotgun (WGS) entry which is preliminary data.</text>
</comment>
<dbReference type="PANTHER" id="PTHR31272">
    <property type="entry name" value="CYTOCHROME C-TYPE BIOGENESIS PROTEIN HI_1454-RELATED"/>
    <property type="match status" value="1"/>
</dbReference>